<feature type="domain" description="FAD/NAD(P)-binding" evidence="4">
    <location>
        <begin position="3"/>
        <end position="289"/>
    </location>
</feature>
<name>A0A4U9REB3_HATHI</name>
<keyword evidence="6" id="KW-0560">Oxidoreductase</keyword>
<sequence length="392" mass="43815">MKNIIIIGNGCAGYNAAKAIREKDKNSNIVIISNENLLTYYRPLLSDYLNEDKIDSKFYLSKDEWYEENSIELKLGINIDKIDTKEKKVYFNNNFIAYDELIIATGSNNIFPSIPGHDKKGVFTLKDMEDLNNIKSWMKTCKKVIVVGGGILGLEAAWELKLAGFSVSVIEAASHIMNKQLDSEASDILRNSLEDKGVEIYTNTMLEEIKGLEKVSSIKLSKNIVLDADMVIFSVGIKPNIPVITGSSIEINRGILVNKNMETNIENVYACGDVCELEGRVYGNWPASILMGKVAGANSIGENLAFKGYKDSINFVGADLKVFSIGFIPNKDSISMQYLDKENKIYKKVFFQDNILIGAILIGDIKPAMKLMKSLNKLSLEEFIQEYKEFIS</sequence>
<dbReference type="InterPro" id="IPR023753">
    <property type="entry name" value="FAD/NAD-binding_dom"/>
</dbReference>
<dbReference type="PANTHER" id="PTHR43429:SF3">
    <property type="entry name" value="NITRITE REDUCTASE [NAD(P)H]"/>
    <property type="match status" value="1"/>
</dbReference>
<dbReference type="Pfam" id="PF18267">
    <property type="entry name" value="Rubredoxin_C"/>
    <property type="match status" value="1"/>
</dbReference>
<dbReference type="InterPro" id="IPR016156">
    <property type="entry name" value="FAD/NAD-linked_Rdtase_dimer_sf"/>
</dbReference>
<dbReference type="Gene3D" id="3.30.390.30">
    <property type="match status" value="1"/>
</dbReference>
<evidence type="ECO:0000313" key="6">
    <source>
        <dbReference type="EMBL" id="VTQ89408.1"/>
    </source>
</evidence>
<comment type="cofactor">
    <cofactor evidence="1">
        <name>FAD</name>
        <dbReference type="ChEBI" id="CHEBI:57692"/>
    </cofactor>
</comment>
<dbReference type="AlphaFoldDB" id="A0A4U9REB3"/>
<accession>A0A4U9REB3</accession>
<dbReference type="PRINTS" id="PR00368">
    <property type="entry name" value="FADPNR"/>
</dbReference>
<dbReference type="SUPFAM" id="SSF51905">
    <property type="entry name" value="FAD/NAD(P)-binding domain"/>
    <property type="match status" value="2"/>
</dbReference>
<dbReference type="RefSeq" id="WP_138210056.1">
    <property type="nucleotide sequence ID" value="NZ_CBCRUQ010000012.1"/>
</dbReference>
<dbReference type="GO" id="GO:0015044">
    <property type="term" value="F:rubredoxin-NAD+ reductase activity"/>
    <property type="evidence" value="ECO:0007669"/>
    <property type="project" value="UniProtKB-EC"/>
</dbReference>
<dbReference type="InterPro" id="IPR041575">
    <property type="entry name" value="Rubredoxin_C"/>
</dbReference>
<protein>
    <submittedName>
        <fullName evidence="6">NADH dehydrogenase, nitrite reductase</fullName>
        <ecNumber evidence="6">1.18.1.1</ecNumber>
    </submittedName>
</protein>
<organism evidence="6 7">
    <name type="scientific">Hathewaya histolytica</name>
    <name type="common">Clostridium histolyticum</name>
    <dbReference type="NCBI Taxonomy" id="1498"/>
    <lineage>
        <taxon>Bacteria</taxon>
        <taxon>Bacillati</taxon>
        <taxon>Bacillota</taxon>
        <taxon>Clostridia</taxon>
        <taxon>Eubacteriales</taxon>
        <taxon>Clostridiaceae</taxon>
        <taxon>Hathewaya</taxon>
    </lineage>
</organism>
<dbReference type="OrthoDB" id="9807946at2"/>
<dbReference type="EC" id="1.18.1.1" evidence="6"/>
<evidence type="ECO:0000259" key="5">
    <source>
        <dbReference type="Pfam" id="PF18267"/>
    </source>
</evidence>
<gene>
    <name evidence="6" type="primary">rubB</name>
    <name evidence="6" type="ORF">NCTC503_01398</name>
</gene>
<evidence type="ECO:0000256" key="2">
    <source>
        <dbReference type="ARBA" id="ARBA00022630"/>
    </source>
</evidence>
<evidence type="ECO:0000313" key="7">
    <source>
        <dbReference type="Proteomes" id="UP000308489"/>
    </source>
</evidence>
<evidence type="ECO:0000256" key="3">
    <source>
        <dbReference type="ARBA" id="ARBA00022827"/>
    </source>
</evidence>
<dbReference type="Proteomes" id="UP000308489">
    <property type="component" value="Chromosome 1"/>
</dbReference>
<proteinExistence type="predicted"/>
<evidence type="ECO:0000256" key="1">
    <source>
        <dbReference type="ARBA" id="ARBA00001974"/>
    </source>
</evidence>
<dbReference type="KEGG" id="hhw:NCTC503_01398"/>
<dbReference type="PANTHER" id="PTHR43429">
    <property type="entry name" value="PYRIDINE NUCLEOTIDE-DISULFIDE OXIDOREDUCTASE DOMAIN-CONTAINING"/>
    <property type="match status" value="1"/>
</dbReference>
<keyword evidence="2" id="KW-0285">Flavoprotein</keyword>
<keyword evidence="7" id="KW-1185">Reference proteome</keyword>
<dbReference type="Pfam" id="PF07992">
    <property type="entry name" value="Pyr_redox_2"/>
    <property type="match status" value="1"/>
</dbReference>
<dbReference type="InterPro" id="IPR050260">
    <property type="entry name" value="FAD-bd_OxRdtase"/>
</dbReference>
<evidence type="ECO:0000259" key="4">
    <source>
        <dbReference type="Pfam" id="PF07992"/>
    </source>
</evidence>
<reference evidence="6 7" key="1">
    <citation type="submission" date="2019-05" db="EMBL/GenBank/DDBJ databases">
        <authorList>
            <consortium name="Pathogen Informatics"/>
        </authorList>
    </citation>
    <scope>NUCLEOTIDE SEQUENCE [LARGE SCALE GENOMIC DNA]</scope>
    <source>
        <strain evidence="6 7">NCTC503</strain>
    </source>
</reference>
<dbReference type="EMBL" id="LR590481">
    <property type="protein sequence ID" value="VTQ89408.1"/>
    <property type="molecule type" value="Genomic_DNA"/>
</dbReference>
<dbReference type="PRINTS" id="PR00411">
    <property type="entry name" value="PNDRDTASEI"/>
</dbReference>
<dbReference type="Gene3D" id="3.50.50.60">
    <property type="entry name" value="FAD/NAD(P)-binding domain"/>
    <property type="match status" value="2"/>
</dbReference>
<dbReference type="InterPro" id="IPR036188">
    <property type="entry name" value="FAD/NAD-bd_sf"/>
</dbReference>
<feature type="domain" description="NADH-rubredoxin oxidoreductase C-terminal" evidence="5">
    <location>
        <begin position="318"/>
        <end position="376"/>
    </location>
</feature>
<keyword evidence="3" id="KW-0274">FAD</keyword>